<evidence type="ECO:0000256" key="5">
    <source>
        <dbReference type="PIRSR" id="PIRSR038193-3"/>
    </source>
</evidence>
<dbReference type="Gene3D" id="3.20.20.70">
    <property type="entry name" value="Aldolase class I"/>
    <property type="match status" value="1"/>
</dbReference>
<dbReference type="PRINTS" id="PR00846">
    <property type="entry name" value="GLHYDRLASE56"/>
</dbReference>
<evidence type="ECO:0000256" key="4">
    <source>
        <dbReference type="PIRSR" id="PIRSR038193-1"/>
    </source>
</evidence>
<dbReference type="SUPFAM" id="SSF51445">
    <property type="entry name" value="(Trans)glycosidases"/>
    <property type="match status" value="1"/>
</dbReference>
<name>A0A0B7A2C8_9EUPU</name>
<comment type="catalytic activity">
    <reaction evidence="6">
        <text>Random hydrolysis of (1-&gt;4)-linkages between N-acetyl-beta-D-glucosamine and D-glucuronate residues in hyaluronate.</text>
        <dbReference type="EC" id="3.2.1.35"/>
    </reaction>
</comment>
<dbReference type="EC" id="3.2.1.35" evidence="6"/>
<dbReference type="EMBL" id="HACG01027245">
    <property type="protein sequence ID" value="CEK74110.1"/>
    <property type="molecule type" value="Transcribed_RNA"/>
</dbReference>
<dbReference type="PIRSF" id="PIRSF038193">
    <property type="entry name" value="Hyaluronidase"/>
    <property type="match status" value="1"/>
</dbReference>
<evidence type="ECO:0000256" key="3">
    <source>
        <dbReference type="PIRNR" id="PIRNR038193"/>
    </source>
</evidence>
<evidence type="ECO:0000256" key="7">
    <source>
        <dbReference type="SAM" id="SignalP"/>
    </source>
</evidence>
<organism evidence="8">
    <name type="scientific">Arion vulgaris</name>
    <dbReference type="NCBI Taxonomy" id="1028688"/>
    <lineage>
        <taxon>Eukaryota</taxon>
        <taxon>Metazoa</taxon>
        <taxon>Spiralia</taxon>
        <taxon>Lophotrochozoa</taxon>
        <taxon>Mollusca</taxon>
        <taxon>Gastropoda</taxon>
        <taxon>Heterobranchia</taxon>
        <taxon>Euthyneura</taxon>
        <taxon>Panpulmonata</taxon>
        <taxon>Eupulmonata</taxon>
        <taxon>Stylommatophora</taxon>
        <taxon>Helicina</taxon>
        <taxon>Arionoidea</taxon>
        <taxon>Arionidae</taxon>
        <taxon>Arion</taxon>
    </lineage>
</organism>
<dbReference type="GO" id="GO:0030214">
    <property type="term" value="P:hyaluronan catabolic process"/>
    <property type="evidence" value="ECO:0007669"/>
    <property type="project" value="TreeGrafter"/>
</dbReference>
<accession>A0A0B7A2C8</accession>
<dbReference type="InterPro" id="IPR017853">
    <property type="entry name" value="GH"/>
</dbReference>
<dbReference type="PANTHER" id="PTHR11769:SF35">
    <property type="entry name" value="HYALURONIDASE"/>
    <property type="match status" value="1"/>
</dbReference>
<protein>
    <recommendedName>
        <fullName evidence="6">Hyaluronidase</fullName>
        <ecNumber evidence="6">3.2.1.35</ecNumber>
    </recommendedName>
</protein>
<dbReference type="GO" id="GO:0004415">
    <property type="term" value="F:hyalurononglucosaminidase activity"/>
    <property type="evidence" value="ECO:0007669"/>
    <property type="project" value="UniProtKB-UniRule"/>
</dbReference>
<dbReference type="PANTHER" id="PTHR11769">
    <property type="entry name" value="HYALURONIDASE"/>
    <property type="match status" value="1"/>
</dbReference>
<keyword evidence="7" id="KW-0732">Signal</keyword>
<dbReference type="GO" id="GO:0005975">
    <property type="term" value="P:carbohydrate metabolic process"/>
    <property type="evidence" value="ECO:0007669"/>
    <property type="project" value="UniProtKB-UniRule"/>
</dbReference>
<evidence type="ECO:0000256" key="2">
    <source>
        <dbReference type="ARBA" id="ARBA00023157"/>
    </source>
</evidence>
<dbReference type="InterPro" id="IPR013785">
    <property type="entry name" value="Aldolase_TIM"/>
</dbReference>
<dbReference type="AlphaFoldDB" id="A0A0B7A2C8"/>
<reference evidence="8" key="1">
    <citation type="submission" date="2014-12" db="EMBL/GenBank/DDBJ databases">
        <title>Insight into the proteome of Arion vulgaris.</title>
        <authorList>
            <person name="Aradska J."/>
            <person name="Bulat T."/>
            <person name="Smidak R."/>
            <person name="Sarate P."/>
            <person name="Gangsoo J."/>
            <person name="Sialana F."/>
            <person name="Bilban M."/>
            <person name="Lubec G."/>
        </authorList>
    </citation>
    <scope>NUCLEOTIDE SEQUENCE</scope>
    <source>
        <tissue evidence="8">Skin</tissue>
    </source>
</reference>
<dbReference type="Pfam" id="PF01630">
    <property type="entry name" value="Glyco_hydro_56"/>
    <property type="match status" value="1"/>
</dbReference>
<evidence type="ECO:0000313" key="8">
    <source>
        <dbReference type="EMBL" id="CEK74110.1"/>
    </source>
</evidence>
<feature type="active site" description="Proton donor" evidence="4">
    <location>
        <position position="136"/>
    </location>
</feature>
<feature type="disulfide bond" evidence="5">
    <location>
        <begin position="52"/>
        <end position="327"/>
    </location>
</feature>
<feature type="signal peptide" evidence="7">
    <location>
        <begin position="1"/>
        <end position="18"/>
    </location>
</feature>
<keyword evidence="2 5" id="KW-1015">Disulfide bond</keyword>
<keyword evidence="6" id="KW-0378">Hydrolase</keyword>
<evidence type="ECO:0000256" key="1">
    <source>
        <dbReference type="ARBA" id="ARBA00008871"/>
    </source>
</evidence>
<comment type="similarity">
    <text evidence="1 3 6">Belongs to the glycosyl hydrolase 56 family.</text>
</comment>
<gene>
    <name evidence="8" type="primary">ORF89691</name>
</gene>
<feature type="disulfide bond" evidence="5">
    <location>
        <begin position="212"/>
        <end position="217"/>
    </location>
</feature>
<evidence type="ECO:0000256" key="6">
    <source>
        <dbReference type="RuleBase" id="RU610713"/>
    </source>
</evidence>
<sequence>MMTLAQIILSIAVMFGSSFSTLDINRSKGCTAPLLLPDKPFLVIWNHPTSSCKAKGIDLNFEEWGIVDNSKDAFIGEQIALFYDLGQYPRFSDSRIVNGGIPQLGNLTYHLQKVDTDLNSIIPSASFSGLGVIDFESWRPLYYLNFDSLRIYQQKSLELAKQKFPGYNSTQLLHEAVEEFDEAARLFIETTLQKVSDLRQSGRWGYYGYPRCWDTYCNSSTVGVNDQMSWIYNLSSGLYPSIYFSAGRPENVTANYVRNIILETLRVKSKWSPQDAAILPYAYIQNGPYSFFTETYLSYSIQEPANMGSSGVVLWGSSRNIQDKNECIALQEYLNNTLGPFALQVTNFFANCSQQLCQVMVDV</sequence>
<proteinExistence type="inferred from homology"/>
<keyword evidence="6" id="KW-0326">Glycosidase</keyword>
<dbReference type="InterPro" id="IPR018155">
    <property type="entry name" value="Hyaluronidase"/>
</dbReference>
<feature type="chain" id="PRO_5002124021" description="Hyaluronidase" evidence="7">
    <location>
        <begin position="19"/>
        <end position="363"/>
    </location>
</feature>